<comment type="caution">
    <text evidence="6">The sequence shown here is derived from an EMBL/GenBank/DDBJ whole genome shotgun (WGS) entry which is preliminary data.</text>
</comment>
<dbReference type="EMBL" id="FPAZ01000025">
    <property type="protein sequence ID" value="SFU00733.1"/>
    <property type="molecule type" value="Genomic_DNA"/>
</dbReference>
<feature type="coiled-coil region" evidence="4">
    <location>
        <begin position="378"/>
        <end position="412"/>
    </location>
</feature>
<reference evidence="6 7" key="1">
    <citation type="submission" date="2016-10" db="EMBL/GenBank/DDBJ databases">
        <authorList>
            <person name="Varghese N."/>
            <person name="Submissions S."/>
        </authorList>
    </citation>
    <scope>NUCLEOTIDE SEQUENCE [LARGE SCALE GENOMIC DNA]</scope>
    <source>
        <strain evidence="6 7">CGMCC 1.8499</strain>
    </source>
</reference>
<keyword evidence="7" id="KW-1185">Reference proteome</keyword>
<evidence type="ECO:0000256" key="3">
    <source>
        <dbReference type="ARBA" id="ARBA00023125"/>
    </source>
</evidence>
<evidence type="ECO:0000256" key="2">
    <source>
        <dbReference type="ARBA" id="ARBA00022747"/>
    </source>
</evidence>
<dbReference type="Gene3D" id="1.10.287.1120">
    <property type="entry name" value="Bipartite methylase S protein"/>
    <property type="match status" value="1"/>
</dbReference>
<dbReference type="InterPro" id="IPR044946">
    <property type="entry name" value="Restrct_endonuc_typeI_TRD_sf"/>
</dbReference>
<dbReference type="SUPFAM" id="SSF116734">
    <property type="entry name" value="DNA methylase specificity domain"/>
    <property type="match status" value="2"/>
</dbReference>
<dbReference type="Pfam" id="PF01420">
    <property type="entry name" value="Methylase_S"/>
    <property type="match status" value="2"/>
</dbReference>
<protein>
    <submittedName>
        <fullName evidence="6">Type I restriction enzyme, S subunit</fullName>
    </submittedName>
</protein>
<evidence type="ECO:0000256" key="1">
    <source>
        <dbReference type="ARBA" id="ARBA00010923"/>
    </source>
</evidence>
<dbReference type="CDD" id="cd17246">
    <property type="entry name" value="RMtype1_S_SonII-TRD2-CR2_like"/>
    <property type="match status" value="1"/>
</dbReference>
<dbReference type="CDD" id="cd17273">
    <property type="entry name" value="RMtype1_S_EcoJA69PI-TRD1-CR1_like"/>
    <property type="match status" value="1"/>
</dbReference>
<evidence type="ECO:0000313" key="7">
    <source>
        <dbReference type="Proteomes" id="UP000183805"/>
    </source>
</evidence>
<evidence type="ECO:0000256" key="4">
    <source>
        <dbReference type="SAM" id="Coils"/>
    </source>
</evidence>
<keyword evidence="3" id="KW-0238">DNA-binding</keyword>
<organism evidence="6 7">
    <name type="scientific">Pseudoalteromonas lipolytica</name>
    <dbReference type="NCBI Taxonomy" id="570156"/>
    <lineage>
        <taxon>Bacteria</taxon>
        <taxon>Pseudomonadati</taxon>
        <taxon>Pseudomonadota</taxon>
        <taxon>Gammaproteobacteria</taxon>
        <taxon>Alteromonadales</taxon>
        <taxon>Pseudoalteromonadaceae</taxon>
        <taxon>Pseudoalteromonas</taxon>
    </lineage>
</organism>
<dbReference type="PANTHER" id="PTHR30408:SF12">
    <property type="entry name" value="TYPE I RESTRICTION ENZYME MJAVIII SPECIFICITY SUBUNIT"/>
    <property type="match status" value="1"/>
</dbReference>
<dbReference type="InterPro" id="IPR000055">
    <property type="entry name" value="Restrct_endonuc_typeI_TRD"/>
</dbReference>
<proteinExistence type="inferred from homology"/>
<feature type="domain" description="Type I restriction modification DNA specificity" evidence="5">
    <location>
        <begin position="221"/>
        <end position="394"/>
    </location>
</feature>
<keyword evidence="2" id="KW-0680">Restriction system</keyword>
<name>A0ABY1GQ48_9GAMM</name>
<evidence type="ECO:0000259" key="5">
    <source>
        <dbReference type="Pfam" id="PF01420"/>
    </source>
</evidence>
<dbReference type="Gene3D" id="3.90.220.20">
    <property type="entry name" value="DNA methylase specificity domains"/>
    <property type="match status" value="2"/>
</dbReference>
<evidence type="ECO:0000313" key="6">
    <source>
        <dbReference type="EMBL" id="SFU00733.1"/>
    </source>
</evidence>
<dbReference type="PANTHER" id="PTHR30408">
    <property type="entry name" value="TYPE-1 RESTRICTION ENZYME ECOKI SPECIFICITY PROTEIN"/>
    <property type="match status" value="1"/>
</dbReference>
<gene>
    <name evidence="6" type="ORF">SAMN04487854_12524</name>
</gene>
<sequence>MVPNKEIKKLTDLTSLITKGSTPTTYGYQFVDESKGEATFIGAYNCSFDGVAKMDTKKWITSEANEMLKRSKLAYEDSVLCIVGNTIGSSFMVEQSILPANINQNVALIRPVKEKVFPPYLKYAIRSPFVQWQVIQEASTQAQPSLSLKQVGDFKIFSPPLPEQRKIAKILSTWDKAISTTERLIDNSKQQKKALMQQLLTGAHTQRKRLLDDSGKPFEGEWEEKRLSELGDISSGGTPSTKQPEYWDGDINWVTPTDITKQDSIYIESTARLVSLDGIKNSSAKLLPKGTLLVCTRATIGEMAIASHEMSTNQGFKNIVPNENTNIEFVYYLLNFYKHKLISKASGSTFLELSKSAFEGLHFHIPKFQEQQKISAVLLNADQETVLLEQQLADLKQEKKALMQQLLTGKRRVKVDDEAVA</sequence>
<dbReference type="RefSeq" id="WP_074989810.1">
    <property type="nucleotide sequence ID" value="NZ_FPAZ01000025.1"/>
</dbReference>
<dbReference type="InterPro" id="IPR052021">
    <property type="entry name" value="Type-I_RS_S_subunit"/>
</dbReference>
<comment type="similarity">
    <text evidence="1">Belongs to the type-I restriction system S methylase family.</text>
</comment>
<dbReference type="Proteomes" id="UP000183805">
    <property type="component" value="Unassembled WGS sequence"/>
</dbReference>
<feature type="domain" description="Type I restriction modification DNA specificity" evidence="5">
    <location>
        <begin position="6"/>
        <end position="185"/>
    </location>
</feature>
<accession>A0ABY1GQ48</accession>
<keyword evidence="4" id="KW-0175">Coiled coil</keyword>